<dbReference type="InterPro" id="IPR025294">
    <property type="entry name" value="DUF4156"/>
</dbReference>
<dbReference type="EMBL" id="FOCT01000002">
    <property type="protein sequence ID" value="SEN07875.1"/>
    <property type="molecule type" value="Genomic_DNA"/>
</dbReference>
<keyword evidence="1" id="KW-0732">Signal</keyword>
<evidence type="ECO:0000313" key="2">
    <source>
        <dbReference type="EMBL" id="SEN07875.1"/>
    </source>
</evidence>
<evidence type="ECO:0008006" key="6">
    <source>
        <dbReference type="Google" id="ProtNLM"/>
    </source>
</evidence>
<evidence type="ECO:0000313" key="4">
    <source>
        <dbReference type="Proteomes" id="UP000183339"/>
    </source>
</evidence>
<evidence type="ECO:0000313" key="3">
    <source>
        <dbReference type="EMBL" id="SES91554.1"/>
    </source>
</evidence>
<organism evidence="2 5">
    <name type="scientific">Nitrosospira multiformis</name>
    <dbReference type="NCBI Taxonomy" id="1231"/>
    <lineage>
        <taxon>Bacteria</taxon>
        <taxon>Pseudomonadati</taxon>
        <taxon>Pseudomonadota</taxon>
        <taxon>Betaproteobacteria</taxon>
        <taxon>Nitrosomonadales</taxon>
        <taxon>Nitrosomonadaceae</taxon>
        <taxon>Nitrosospira</taxon>
    </lineage>
</organism>
<dbReference type="EMBL" id="FOHI01000002">
    <property type="protein sequence ID" value="SES91554.1"/>
    <property type="molecule type" value="Genomic_DNA"/>
</dbReference>
<evidence type="ECO:0000256" key="1">
    <source>
        <dbReference type="SAM" id="SignalP"/>
    </source>
</evidence>
<dbReference type="AlphaFoldDB" id="A0A1H8DL43"/>
<sequence>MVTRRMIALPGLLSVVLFAGCSAISTTPEGRSVELVTEKPSGNCKPLGDAVGSQGNWITGDYTSNENLLIGARNDLRNRAAKMGGNYVWVQNSANTNAWGSKGTTNTTVLGVVYRCE</sequence>
<feature type="chain" id="PRO_5010472348" description="Outer membrane lipoprotein" evidence="1">
    <location>
        <begin position="20"/>
        <end position="117"/>
    </location>
</feature>
<gene>
    <name evidence="2" type="ORF">SAMN05216404_102299</name>
    <name evidence="3" type="ORF">SAMN05216412_102183</name>
</gene>
<protein>
    <recommendedName>
        <fullName evidence="6">Outer membrane lipoprotein</fullName>
    </recommendedName>
</protein>
<name>A0A1H8DL43_9PROT</name>
<dbReference type="Proteomes" id="UP000183898">
    <property type="component" value="Unassembled WGS sequence"/>
</dbReference>
<feature type="signal peptide" evidence="1">
    <location>
        <begin position="1"/>
        <end position="19"/>
    </location>
</feature>
<accession>A0A1H8DL43</accession>
<dbReference type="Pfam" id="PF13698">
    <property type="entry name" value="DUF4156"/>
    <property type="match status" value="1"/>
</dbReference>
<dbReference type="Proteomes" id="UP000183339">
    <property type="component" value="Unassembled WGS sequence"/>
</dbReference>
<evidence type="ECO:0000313" key="5">
    <source>
        <dbReference type="Proteomes" id="UP000183898"/>
    </source>
</evidence>
<proteinExistence type="predicted"/>
<dbReference type="PROSITE" id="PS51257">
    <property type="entry name" value="PROKAR_LIPOPROTEIN"/>
    <property type="match status" value="1"/>
</dbReference>
<reference evidence="4 5" key="1">
    <citation type="submission" date="2016-10" db="EMBL/GenBank/DDBJ databases">
        <authorList>
            <person name="de Groot N.N."/>
        </authorList>
    </citation>
    <scope>NUCLEOTIDE SEQUENCE [LARGE SCALE GENOMIC DNA]</scope>
    <source>
        <strain evidence="2 5">Nl18</strain>
        <strain evidence="3 4">Nl7</strain>
    </source>
</reference>
<dbReference type="RefSeq" id="WP_074704996.1">
    <property type="nucleotide sequence ID" value="NZ_FOCT01000002.1"/>
</dbReference>
<dbReference type="OrthoDB" id="8565002at2"/>